<keyword evidence="14" id="KW-1185">Reference proteome</keyword>
<evidence type="ECO:0000313" key="14">
    <source>
        <dbReference type="Proteomes" id="UP001054945"/>
    </source>
</evidence>
<accession>A0AAV4QSY5</accession>
<evidence type="ECO:0000313" key="13">
    <source>
        <dbReference type="EMBL" id="GIY11217.1"/>
    </source>
</evidence>
<keyword evidence="5 12" id="KW-0812">Transmembrane</keyword>
<evidence type="ECO:0000256" key="12">
    <source>
        <dbReference type="RuleBase" id="RU000679"/>
    </source>
</evidence>
<keyword evidence="9" id="KW-0472">Membrane</keyword>
<evidence type="ECO:0000256" key="8">
    <source>
        <dbReference type="ARBA" id="ARBA00023065"/>
    </source>
</evidence>
<dbReference type="Proteomes" id="UP001054945">
    <property type="component" value="Unassembled WGS sequence"/>
</dbReference>
<keyword evidence="8 12" id="KW-0406">Ion transport</keyword>
<keyword evidence="6" id="KW-1133">Transmembrane helix</keyword>
<proteinExistence type="inferred from homology"/>
<evidence type="ECO:0000256" key="3">
    <source>
        <dbReference type="ARBA" id="ARBA00022448"/>
    </source>
</evidence>
<keyword evidence="4 12" id="KW-0894">Sodium channel</keyword>
<keyword evidence="7" id="KW-0915">Sodium</keyword>
<gene>
    <name evidence="13" type="primary">FANA_3</name>
    <name evidence="13" type="ORF">CEXT_131681</name>
</gene>
<evidence type="ECO:0000256" key="9">
    <source>
        <dbReference type="ARBA" id="ARBA00023136"/>
    </source>
</evidence>
<evidence type="ECO:0000256" key="10">
    <source>
        <dbReference type="ARBA" id="ARBA00023201"/>
    </source>
</evidence>
<dbReference type="Pfam" id="PF00858">
    <property type="entry name" value="ASC"/>
    <property type="match status" value="1"/>
</dbReference>
<dbReference type="GO" id="GO:0005272">
    <property type="term" value="F:sodium channel activity"/>
    <property type="evidence" value="ECO:0007669"/>
    <property type="project" value="UniProtKB-KW"/>
</dbReference>
<evidence type="ECO:0000256" key="6">
    <source>
        <dbReference type="ARBA" id="ARBA00022989"/>
    </source>
</evidence>
<protein>
    <submittedName>
        <fullName evidence="13">FMRFamide-activated amiloride-sensitive sodium channel</fullName>
    </submittedName>
</protein>
<sequence>MAHLNIEEHSNTYLLNSLVKKSSVPAFSRAGQAEAKPQRIFWLSVLLMCLCGCGYETNRFLGIFIQYPVLIDVETENSGTLNFPAVTVCNLNRVADYYSECFENNKTWSACTQESLF</sequence>
<evidence type="ECO:0000256" key="11">
    <source>
        <dbReference type="ARBA" id="ARBA00023303"/>
    </source>
</evidence>
<dbReference type="AlphaFoldDB" id="A0AAV4QSY5"/>
<comment type="subcellular location">
    <subcellularLocation>
        <location evidence="1">Membrane</location>
        <topology evidence="1">Multi-pass membrane protein</topology>
    </subcellularLocation>
</comment>
<evidence type="ECO:0000256" key="2">
    <source>
        <dbReference type="ARBA" id="ARBA00007193"/>
    </source>
</evidence>
<evidence type="ECO:0000256" key="4">
    <source>
        <dbReference type="ARBA" id="ARBA00022461"/>
    </source>
</evidence>
<evidence type="ECO:0000256" key="1">
    <source>
        <dbReference type="ARBA" id="ARBA00004141"/>
    </source>
</evidence>
<keyword evidence="10 12" id="KW-0739">Sodium transport</keyword>
<dbReference type="GO" id="GO:0016020">
    <property type="term" value="C:membrane"/>
    <property type="evidence" value="ECO:0007669"/>
    <property type="project" value="UniProtKB-SubCell"/>
</dbReference>
<name>A0AAV4QSY5_CAEEX</name>
<dbReference type="InterPro" id="IPR001873">
    <property type="entry name" value="ENaC"/>
</dbReference>
<reference evidence="13 14" key="1">
    <citation type="submission" date="2021-06" db="EMBL/GenBank/DDBJ databases">
        <title>Caerostris extrusa draft genome.</title>
        <authorList>
            <person name="Kono N."/>
            <person name="Arakawa K."/>
        </authorList>
    </citation>
    <scope>NUCLEOTIDE SEQUENCE [LARGE SCALE GENOMIC DNA]</scope>
</reference>
<evidence type="ECO:0000256" key="7">
    <source>
        <dbReference type="ARBA" id="ARBA00023053"/>
    </source>
</evidence>
<comment type="caution">
    <text evidence="13">The sequence shown here is derived from an EMBL/GenBank/DDBJ whole genome shotgun (WGS) entry which is preliminary data.</text>
</comment>
<evidence type="ECO:0000256" key="5">
    <source>
        <dbReference type="ARBA" id="ARBA00022692"/>
    </source>
</evidence>
<keyword evidence="3 12" id="KW-0813">Transport</keyword>
<organism evidence="13 14">
    <name type="scientific">Caerostris extrusa</name>
    <name type="common">Bark spider</name>
    <name type="synonym">Caerostris bankana</name>
    <dbReference type="NCBI Taxonomy" id="172846"/>
    <lineage>
        <taxon>Eukaryota</taxon>
        <taxon>Metazoa</taxon>
        <taxon>Ecdysozoa</taxon>
        <taxon>Arthropoda</taxon>
        <taxon>Chelicerata</taxon>
        <taxon>Arachnida</taxon>
        <taxon>Araneae</taxon>
        <taxon>Araneomorphae</taxon>
        <taxon>Entelegynae</taxon>
        <taxon>Araneoidea</taxon>
        <taxon>Araneidae</taxon>
        <taxon>Caerostris</taxon>
    </lineage>
</organism>
<comment type="similarity">
    <text evidence="2 12">Belongs to the amiloride-sensitive sodium channel (TC 1.A.6) family.</text>
</comment>
<keyword evidence="11 12" id="KW-0407">Ion channel</keyword>
<dbReference type="EMBL" id="BPLR01006619">
    <property type="protein sequence ID" value="GIY11217.1"/>
    <property type="molecule type" value="Genomic_DNA"/>
</dbReference>